<evidence type="ECO:0000256" key="2">
    <source>
        <dbReference type="ARBA" id="ARBA00023157"/>
    </source>
</evidence>
<feature type="signal peptide" evidence="6">
    <location>
        <begin position="1"/>
        <end position="22"/>
    </location>
</feature>
<evidence type="ECO:0000256" key="3">
    <source>
        <dbReference type="PROSITE-ProRule" id="PRU00059"/>
    </source>
</evidence>
<evidence type="ECO:0000313" key="8">
    <source>
        <dbReference type="EMBL" id="CAH1798755.1"/>
    </source>
</evidence>
<keyword evidence="2 3" id="KW-1015">Disulfide bond</keyword>
<evidence type="ECO:0000313" key="9">
    <source>
        <dbReference type="Proteomes" id="UP000749559"/>
    </source>
</evidence>
<keyword evidence="5" id="KW-0812">Transmembrane</keyword>
<dbReference type="PANTHER" id="PTHR24251:SF37">
    <property type="entry name" value="CUB DOMAIN-CONTAINING PROTEIN"/>
    <property type="match status" value="1"/>
</dbReference>
<sequence length="374" mass="41349">MDFGNIILGTLFLGQIVLQTYGQYAQQTANKCFSVPGVPKLDFDACKPGDMILITTALQGISRSPGQCSYLQGDCTEPVTSETDEKLHKECIGKESCSITVSVAWMPRCSAYSNYNQVMYYCIPKINTQNICVRDGRFGLKRGFLSTPNYPDSYTSDQDCHCNMTTAPGKKLKFKFPDSALEWSHSCTKDKVKIMDGGQAITRCGKLPRMYNYTTYSNTVEVHFISDNWKEDKGFWLQYEADSNIEVFCGPTNWVPTTTTTTTEAPTTTPKPGSSSEGTYLGPSDPTNDNTSLVGIIIAAVIGFIVLVVLIVLLIRFRRKRHMEKISKAPVEPARHPKLHKHHGDKPPGSPGAPGGPTTPKANKHNEDDKDDKP</sequence>
<comment type="caution">
    <text evidence="8">The sequence shown here is derived from an EMBL/GenBank/DDBJ whole genome shotgun (WGS) entry which is preliminary data.</text>
</comment>
<dbReference type="Pfam" id="PF00431">
    <property type="entry name" value="CUB"/>
    <property type="match status" value="1"/>
</dbReference>
<feature type="compositionally biased region" description="Basic and acidic residues" evidence="4">
    <location>
        <begin position="364"/>
        <end position="374"/>
    </location>
</feature>
<feature type="compositionally biased region" description="Low complexity" evidence="4">
    <location>
        <begin position="256"/>
        <end position="272"/>
    </location>
</feature>
<comment type="caution">
    <text evidence="3">Lacks conserved residue(s) required for the propagation of feature annotation.</text>
</comment>
<dbReference type="SUPFAM" id="SSF49854">
    <property type="entry name" value="Spermadhesin, CUB domain"/>
    <property type="match status" value="1"/>
</dbReference>
<keyword evidence="5" id="KW-1133">Transmembrane helix</keyword>
<evidence type="ECO:0000256" key="5">
    <source>
        <dbReference type="SAM" id="Phobius"/>
    </source>
</evidence>
<evidence type="ECO:0000256" key="6">
    <source>
        <dbReference type="SAM" id="SignalP"/>
    </source>
</evidence>
<feature type="chain" id="PRO_5035940328" description="CUB domain-containing protein" evidence="6">
    <location>
        <begin position="23"/>
        <end position="374"/>
    </location>
</feature>
<organism evidence="8 9">
    <name type="scientific">Owenia fusiformis</name>
    <name type="common">Polychaete worm</name>
    <dbReference type="NCBI Taxonomy" id="6347"/>
    <lineage>
        <taxon>Eukaryota</taxon>
        <taxon>Metazoa</taxon>
        <taxon>Spiralia</taxon>
        <taxon>Lophotrochozoa</taxon>
        <taxon>Annelida</taxon>
        <taxon>Polychaeta</taxon>
        <taxon>Sedentaria</taxon>
        <taxon>Canalipalpata</taxon>
        <taxon>Sabellida</taxon>
        <taxon>Oweniida</taxon>
        <taxon>Oweniidae</taxon>
        <taxon>Owenia</taxon>
    </lineage>
</organism>
<protein>
    <recommendedName>
        <fullName evidence="7">CUB domain-containing protein</fullName>
    </recommendedName>
</protein>
<reference evidence="8" key="1">
    <citation type="submission" date="2022-03" db="EMBL/GenBank/DDBJ databases">
        <authorList>
            <person name="Martin C."/>
        </authorList>
    </citation>
    <scope>NUCLEOTIDE SEQUENCE</scope>
</reference>
<evidence type="ECO:0000256" key="1">
    <source>
        <dbReference type="ARBA" id="ARBA00022737"/>
    </source>
</evidence>
<keyword evidence="9" id="KW-1185">Reference proteome</keyword>
<dbReference type="PANTHER" id="PTHR24251">
    <property type="entry name" value="OVOCHYMASE-RELATED"/>
    <property type="match status" value="1"/>
</dbReference>
<dbReference type="InterPro" id="IPR043159">
    <property type="entry name" value="Lectin_gal-bd_sf"/>
</dbReference>
<dbReference type="Gene3D" id="2.60.120.290">
    <property type="entry name" value="Spermadhesin, CUB domain"/>
    <property type="match status" value="1"/>
</dbReference>
<accession>A0A8S4Q285</accession>
<dbReference type="AlphaFoldDB" id="A0A8S4Q285"/>
<dbReference type="PROSITE" id="PS01180">
    <property type="entry name" value="CUB"/>
    <property type="match status" value="1"/>
</dbReference>
<dbReference type="InterPro" id="IPR000859">
    <property type="entry name" value="CUB_dom"/>
</dbReference>
<dbReference type="OrthoDB" id="431034at2759"/>
<gene>
    <name evidence="8" type="ORF">OFUS_LOCUS22848</name>
</gene>
<feature type="region of interest" description="Disordered" evidence="4">
    <location>
        <begin position="328"/>
        <end position="374"/>
    </location>
</feature>
<feature type="transmembrane region" description="Helical" evidence="5">
    <location>
        <begin position="293"/>
        <end position="315"/>
    </location>
</feature>
<feature type="domain" description="CUB" evidence="7">
    <location>
        <begin position="122"/>
        <end position="242"/>
    </location>
</feature>
<dbReference type="EMBL" id="CAIIXF020000011">
    <property type="protein sequence ID" value="CAH1798755.1"/>
    <property type="molecule type" value="Genomic_DNA"/>
</dbReference>
<dbReference type="Proteomes" id="UP000749559">
    <property type="component" value="Unassembled WGS sequence"/>
</dbReference>
<keyword evidence="1" id="KW-0677">Repeat</keyword>
<dbReference type="Gene3D" id="2.60.120.740">
    <property type="match status" value="1"/>
</dbReference>
<feature type="region of interest" description="Disordered" evidence="4">
    <location>
        <begin position="256"/>
        <end position="284"/>
    </location>
</feature>
<keyword evidence="6" id="KW-0732">Signal</keyword>
<evidence type="ECO:0000256" key="4">
    <source>
        <dbReference type="SAM" id="MobiDB-lite"/>
    </source>
</evidence>
<dbReference type="CDD" id="cd22823">
    <property type="entry name" value="Gal_Rha_Lectin"/>
    <property type="match status" value="1"/>
</dbReference>
<evidence type="ECO:0000259" key="7">
    <source>
        <dbReference type="PROSITE" id="PS01180"/>
    </source>
</evidence>
<proteinExistence type="predicted"/>
<dbReference type="SMART" id="SM00042">
    <property type="entry name" value="CUB"/>
    <property type="match status" value="1"/>
</dbReference>
<dbReference type="CDD" id="cd00041">
    <property type="entry name" value="CUB"/>
    <property type="match status" value="1"/>
</dbReference>
<name>A0A8S4Q285_OWEFU</name>
<dbReference type="InterPro" id="IPR035914">
    <property type="entry name" value="Sperma_CUB_dom_sf"/>
</dbReference>
<feature type="disulfide bond" evidence="3">
    <location>
        <begin position="187"/>
        <end position="204"/>
    </location>
</feature>
<keyword evidence="5" id="KW-0472">Membrane</keyword>